<dbReference type="PANTHER" id="PTHR33050:SF7">
    <property type="entry name" value="RIBONUCLEASE H"/>
    <property type="match status" value="1"/>
</dbReference>
<feature type="compositionally biased region" description="Polar residues" evidence="1">
    <location>
        <begin position="21"/>
        <end position="55"/>
    </location>
</feature>
<dbReference type="InParanoid" id="A0A369JMQ3"/>
<gene>
    <name evidence="2" type="ORF">Hypma_010122</name>
</gene>
<comment type="caution">
    <text evidence="2">The sequence shown here is derived from an EMBL/GenBank/DDBJ whole genome shotgun (WGS) entry which is preliminary data.</text>
</comment>
<sequence>MVGPPDRRVTRAQSRLPRSPSVHSSTNAPRASSRDTSSGLSAPPSTSRPLVNNAKQPVDGRPKLVIPPVIPETSPDLPLQSLPQFSAAQHARAQQSVLDALSRPHPTPNPDPKRRRVTTPRSSPRHSTPPPSMRSRPRAGKERARSPVTISVDGAENIIRSALPLRPQPVAAAGPSRLPRATLRPLSSLAPPPIPIRNLPIPSPSSHPFVPPLSHAPLVQPHPLPPIPTASSQHHPTPSSPRHPTPAIHLSLASPTASPAPRYAYRSPVPITPSSYLTPHSRSVPFTPAPSLPSSLGTPFTIATPFTIPTASPAEASPVPNAEPITLSRAELAALFQRHGDQVLQDYTARLAAVAPPIPAPAHADIPFPVPQGGHAIPAGPRMDAPLTEPAARSPARSLHAPPPAHAALIDPDEMIVPKRIRNELARGWSEHIPLDLLTNAACQRASFTPSTSRETTISTGNFGHLLVKGLSFDCTKEKKISPIEWMQGARNLCYAIRTCLLAAGDTAPGGPCAQLIADAFQTHFDYITKRHDFEEKFMVYVLYDIHVRQKWLTESSSFKISDFHILVHQKYLYAAATSSLNTLAASSTSSVLPQRSFREGYASNLPGHPIMVGQSLLAHLRVPLPIAELADACTVDPPTTSSPHALAPVVSSAKTLPVPGSPKAVPPSVSRTMVRSLVRKVEPARTPIPAPSAALELILLNRALRDLHFPVTSPLKHWRWTTVLEEVGALDEFREVPKGLEFGFSLGLEDFILDHTFSPPNHYRTPEHHTFIVNKYADEIKLGRVSPGYSPSLASHLFGHYRTAPLNVFERTPGGKLRATVDHSYPRNNPLVPSINSRIDTKRFQCAWDAPPGTQASVFDVDAAFRNIPTRPEDRTATAILIDGLIHLDGRLNFGISPAPGIFGFIADAIVRIYLAKGIDAVIKWVDDFIFFRYPRDFSRGVPSFSYDESLIWSIASDLGWPWAVDKFVPFQTSFTYIGFEWSLEDKTVHLPDAKRSKYLAKLTSWSLGSLVNLQATESLIGTLNHVTLVIPNGRSHLPSLYKFRSSFGTNSSPWTQHRVTPAVSDDIIWWTHTLSSTWCGLNIVRPPSPLNVSVFVDASTSWGIGFWMNGKWLAWKLLPGWKTDGREIGWAEMVAVDLATRAFIAAGFSNCHIILKSDNTGVVGALAAGRSRNSQQNSILRKIVSTFQQHSLWVTTQWVSTSDNLADGPSRGIFPSRKLLFPFPPAIPTYLKPYLAPSVPYHELPP</sequence>
<proteinExistence type="predicted"/>
<organism evidence="2 3">
    <name type="scientific">Hypsizygus marmoreus</name>
    <name type="common">White beech mushroom</name>
    <name type="synonym">Agaricus marmoreus</name>
    <dbReference type="NCBI Taxonomy" id="39966"/>
    <lineage>
        <taxon>Eukaryota</taxon>
        <taxon>Fungi</taxon>
        <taxon>Dikarya</taxon>
        <taxon>Basidiomycota</taxon>
        <taxon>Agaricomycotina</taxon>
        <taxon>Agaricomycetes</taxon>
        <taxon>Agaricomycetidae</taxon>
        <taxon>Agaricales</taxon>
        <taxon>Tricholomatineae</taxon>
        <taxon>Lyophyllaceae</taxon>
        <taxon>Hypsizygus</taxon>
    </lineage>
</organism>
<dbReference type="STRING" id="39966.A0A369JMQ3"/>
<dbReference type="InterPro" id="IPR043502">
    <property type="entry name" value="DNA/RNA_pol_sf"/>
</dbReference>
<dbReference type="CDD" id="cd09275">
    <property type="entry name" value="RNase_HI_RT_DIRS1"/>
    <property type="match status" value="1"/>
</dbReference>
<accession>A0A369JMQ3</accession>
<keyword evidence="3" id="KW-1185">Reference proteome</keyword>
<feature type="compositionally biased region" description="Polar residues" evidence="1">
    <location>
        <begin position="81"/>
        <end position="97"/>
    </location>
</feature>
<dbReference type="AlphaFoldDB" id="A0A369JMQ3"/>
<dbReference type="Proteomes" id="UP000076154">
    <property type="component" value="Unassembled WGS sequence"/>
</dbReference>
<dbReference type="OrthoDB" id="3255824at2759"/>
<dbReference type="PANTHER" id="PTHR33050">
    <property type="entry name" value="REVERSE TRANSCRIPTASE DOMAIN-CONTAINING PROTEIN"/>
    <property type="match status" value="1"/>
</dbReference>
<reference evidence="2" key="1">
    <citation type="submission" date="2018-04" db="EMBL/GenBank/DDBJ databases">
        <title>Whole genome sequencing of Hypsizygus marmoreus.</title>
        <authorList>
            <person name="Choi I.-G."/>
            <person name="Min B."/>
            <person name="Kim J.-G."/>
            <person name="Kim S."/>
            <person name="Oh Y.-L."/>
            <person name="Kong W.-S."/>
            <person name="Park H."/>
            <person name="Jeong J."/>
            <person name="Song E.-S."/>
        </authorList>
    </citation>
    <scope>NUCLEOTIDE SEQUENCE [LARGE SCALE GENOMIC DNA]</scope>
    <source>
        <strain evidence="2">51987-8</strain>
    </source>
</reference>
<dbReference type="SUPFAM" id="SSF56672">
    <property type="entry name" value="DNA/RNA polymerases"/>
    <property type="match status" value="1"/>
</dbReference>
<protein>
    <recommendedName>
        <fullName evidence="4">Reverse transcriptase domain-containing protein</fullName>
    </recommendedName>
</protein>
<feature type="region of interest" description="Disordered" evidence="1">
    <location>
        <begin position="1"/>
        <end position="152"/>
    </location>
</feature>
<evidence type="ECO:0000256" key="1">
    <source>
        <dbReference type="SAM" id="MobiDB-lite"/>
    </source>
</evidence>
<name>A0A369JMQ3_HYPMA</name>
<dbReference type="EMBL" id="LUEZ02000049">
    <property type="protein sequence ID" value="RDB22632.1"/>
    <property type="molecule type" value="Genomic_DNA"/>
</dbReference>
<evidence type="ECO:0008006" key="4">
    <source>
        <dbReference type="Google" id="ProtNLM"/>
    </source>
</evidence>
<feature type="region of interest" description="Disordered" evidence="1">
    <location>
        <begin position="207"/>
        <end position="261"/>
    </location>
</feature>
<dbReference type="InterPro" id="IPR052055">
    <property type="entry name" value="Hepadnavirus_pol/RT"/>
</dbReference>
<evidence type="ECO:0000313" key="3">
    <source>
        <dbReference type="Proteomes" id="UP000076154"/>
    </source>
</evidence>
<evidence type="ECO:0000313" key="2">
    <source>
        <dbReference type="EMBL" id="RDB22632.1"/>
    </source>
</evidence>